<evidence type="ECO:0000313" key="2">
    <source>
        <dbReference type="EMBL" id="SVB27525.1"/>
    </source>
</evidence>
<gene>
    <name evidence="2" type="ORF">METZ01_LOCUS180379</name>
</gene>
<proteinExistence type="predicted"/>
<protein>
    <submittedName>
        <fullName evidence="2">Uncharacterized protein</fullName>
    </submittedName>
</protein>
<evidence type="ECO:0000256" key="1">
    <source>
        <dbReference type="SAM" id="MobiDB-lite"/>
    </source>
</evidence>
<reference evidence="2" key="1">
    <citation type="submission" date="2018-05" db="EMBL/GenBank/DDBJ databases">
        <authorList>
            <person name="Lanie J.A."/>
            <person name="Ng W.-L."/>
            <person name="Kazmierczak K.M."/>
            <person name="Andrzejewski T.M."/>
            <person name="Davidsen T.M."/>
            <person name="Wayne K.J."/>
            <person name="Tettelin H."/>
            <person name="Glass J.I."/>
            <person name="Rusch D."/>
            <person name="Podicherti R."/>
            <person name="Tsui H.-C.T."/>
            <person name="Winkler M.E."/>
        </authorList>
    </citation>
    <scope>NUCLEOTIDE SEQUENCE</scope>
</reference>
<dbReference type="EMBL" id="UINC01035315">
    <property type="protein sequence ID" value="SVB27525.1"/>
    <property type="molecule type" value="Genomic_DNA"/>
</dbReference>
<organism evidence="2">
    <name type="scientific">marine metagenome</name>
    <dbReference type="NCBI Taxonomy" id="408172"/>
    <lineage>
        <taxon>unclassified sequences</taxon>
        <taxon>metagenomes</taxon>
        <taxon>ecological metagenomes</taxon>
    </lineage>
</organism>
<name>A0A382CN83_9ZZZZ</name>
<accession>A0A382CN83</accession>
<sequence length="41" mass="4574">MSNLVQDTLYSHLPGKRKTTPSGWTSFNAPCCHHNGESQDK</sequence>
<feature type="non-terminal residue" evidence="2">
    <location>
        <position position="41"/>
    </location>
</feature>
<dbReference type="AlphaFoldDB" id="A0A382CN83"/>
<feature type="region of interest" description="Disordered" evidence="1">
    <location>
        <begin position="1"/>
        <end position="41"/>
    </location>
</feature>